<keyword evidence="2 6" id="KW-0378">Hydrolase</keyword>
<dbReference type="SUPFAM" id="SSF110581">
    <property type="entry name" value="Indigoidine synthase A-like"/>
    <property type="match status" value="1"/>
</dbReference>
<keyword evidence="5 6" id="KW-0326">Glycosidase</keyword>
<dbReference type="EC" id="4.2.1.70" evidence="6"/>
<dbReference type="PANTHER" id="PTHR42909:SF1">
    <property type="entry name" value="CARBOHYDRATE KINASE PFKB DOMAIN-CONTAINING PROTEIN"/>
    <property type="match status" value="1"/>
</dbReference>
<dbReference type="GO" id="GO:0005737">
    <property type="term" value="C:cytoplasm"/>
    <property type="evidence" value="ECO:0007669"/>
    <property type="project" value="TreeGrafter"/>
</dbReference>
<evidence type="ECO:0000313" key="7">
    <source>
        <dbReference type="EMBL" id="SNV72837.1"/>
    </source>
</evidence>
<evidence type="ECO:0000256" key="4">
    <source>
        <dbReference type="ARBA" id="ARBA00023239"/>
    </source>
</evidence>
<dbReference type="Proteomes" id="UP000242084">
    <property type="component" value="Chromosome 1"/>
</dbReference>
<name>A0A239ZPA8_9STAP</name>
<dbReference type="PANTHER" id="PTHR42909">
    <property type="entry name" value="ZGC:136858"/>
    <property type="match status" value="1"/>
</dbReference>
<gene>
    <name evidence="6 7" type="primary">psuG</name>
    <name evidence="7" type="ORF">SAMEA4384403_01745</name>
</gene>
<evidence type="ECO:0000313" key="8">
    <source>
        <dbReference type="Proteomes" id="UP000242084"/>
    </source>
</evidence>
<comment type="similarity">
    <text evidence="6">Belongs to the pseudouridine-5'-phosphate glycosidase family.</text>
</comment>
<evidence type="ECO:0000256" key="3">
    <source>
        <dbReference type="ARBA" id="ARBA00023211"/>
    </source>
</evidence>
<feature type="binding site" evidence="6">
    <location>
        <begin position="140"/>
        <end position="142"/>
    </location>
    <ligand>
        <name>substrate</name>
    </ligand>
</feature>
<dbReference type="Pfam" id="PF04227">
    <property type="entry name" value="Indigoidine_A"/>
    <property type="match status" value="1"/>
</dbReference>
<dbReference type="EMBL" id="LT906462">
    <property type="protein sequence ID" value="SNV72837.1"/>
    <property type="molecule type" value="Genomic_DNA"/>
</dbReference>
<feature type="binding site" evidence="6">
    <location>
        <position position="106"/>
    </location>
    <ligand>
        <name>substrate</name>
    </ligand>
</feature>
<dbReference type="GO" id="GO:0046113">
    <property type="term" value="P:nucleobase catabolic process"/>
    <property type="evidence" value="ECO:0007669"/>
    <property type="project" value="UniProtKB-UniRule"/>
</dbReference>
<evidence type="ECO:0000256" key="5">
    <source>
        <dbReference type="ARBA" id="ARBA00023295"/>
    </source>
</evidence>
<organism evidence="7 8">
    <name type="scientific">Mammaliicoccus stepanovicii</name>
    <dbReference type="NCBI Taxonomy" id="643214"/>
    <lineage>
        <taxon>Bacteria</taxon>
        <taxon>Bacillati</taxon>
        <taxon>Bacillota</taxon>
        <taxon>Bacilli</taxon>
        <taxon>Bacillales</taxon>
        <taxon>Staphylococcaceae</taxon>
        <taxon>Mammaliicoccus</taxon>
    </lineage>
</organism>
<dbReference type="HAMAP" id="MF_01876">
    <property type="entry name" value="PsiMP_glycosidase"/>
    <property type="match status" value="1"/>
</dbReference>
<feature type="binding site" evidence="6">
    <location>
        <position position="138"/>
    </location>
    <ligand>
        <name>Mn(2+)</name>
        <dbReference type="ChEBI" id="CHEBI:29035"/>
    </ligand>
</feature>
<feature type="active site" description="Proton donor" evidence="6">
    <location>
        <position position="25"/>
    </location>
</feature>
<protein>
    <recommendedName>
        <fullName evidence="6">Pseudouridine-5'-phosphate glycosidase</fullName>
        <shortName evidence="6">PsiMP glycosidase</shortName>
        <ecNumber evidence="6">4.2.1.70</ecNumber>
    </recommendedName>
</protein>
<dbReference type="InterPro" id="IPR022830">
    <property type="entry name" value="Indigdn_synthA-like"/>
</dbReference>
<keyword evidence="4 6" id="KW-0456">Lyase</keyword>
<dbReference type="KEGG" id="sste:SAMEA4384403_1745"/>
<comment type="subunit">
    <text evidence="6">Homotrimer.</text>
</comment>
<dbReference type="GO" id="GO:0004730">
    <property type="term" value="F:pseudouridylate synthase activity"/>
    <property type="evidence" value="ECO:0007669"/>
    <property type="project" value="UniProtKB-UniRule"/>
</dbReference>
<comment type="catalytic activity">
    <reaction evidence="6">
        <text>D-ribose 5-phosphate + uracil = psi-UMP + H2O</text>
        <dbReference type="Rhea" id="RHEA:18337"/>
        <dbReference type="ChEBI" id="CHEBI:15377"/>
        <dbReference type="ChEBI" id="CHEBI:17568"/>
        <dbReference type="ChEBI" id="CHEBI:58380"/>
        <dbReference type="ChEBI" id="CHEBI:78346"/>
        <dbReference type="EC" id="4.2.1.70"/>
    </reaction>
</comment>
<dbReference type="RefSeq" id="WP_095088686.1">
    <property type="nucleotide sequence ID" value="NZ_BMDM01000004.1"/>
</dbReference>
<dbReference type="GO" id="GO:0016798">
    <property type="term" value="F:hydrolase activity, acting on glycosyl bonds"/>
    <property type="evidence" value="ECO:0007669"/>
    <property type="project" value="UniProtKB-KW"/>
</dbReference>
<comment type="cofactor">
    <cofactor evidence="6">
        <name>Mn(2+)</name>
        <dbReference type="ChEBI" id="CHEBI:29035"/>
    </cofactor>
    <text evidence="6">Binds 1 Mn(2+) ion per subunit.</text>
</comment>
<reference evidence="7 8" key="1">
    <citation type="submission" date="2017-06" db="EMBL/GenBank/DDBJ databases">
        <authorList>
            <consortium name="Pathogen Informatics"/>
        </authorList>
    </citation>
    <scope>NUCLEOTIDE SEQUENCE [LARGE SCALE GENOMIC DNA]</scope>
    <source>
        <strain evidence="7 8">NCTC13839</strain>
    </source>
</reference>
<feature type="binding site" evidence="6">
    <location>
        <position position="86"/>
    </location>
    <ligand>
        <name>substrate</name>
    </ligand>
</feature>
<keyword evidence="3 6" id="KW-0464">Manganese</keyword>
<proteinExistence type="inferred from homology"/>
<sequence>MKKYIQFSKEVEQAKREGKAVVALESTIISHGMPYPQNVEMAKKVEQIVRDNGGVPATIAIIDGEIKVGLNEEELELLASAEDVAKVSRRDIAEILATKRIGATTVASTMICAQLADIQFFVTGGIGGVHKGAEHTMDISADLDELSKTKVAVICAGAKSILDLDKTLEYLETKGVPVVGYKTDELPAFFTRESGLKLNTRIDDVKTIAKLAEVQWDLGLDSGIVIANPVPETDQLEPSYINAIIDKAVQKAEEEGIHGKDSTPFLLGEIVKQTGGKSLETNIKLVEHNAKIGTQIAVEYTKLSE</sequence>
<accession>A0A239ZPA8</accession>
<dbReference type="InterPro" id="IPR007342">
    <property type="entry name" value="PsuG"/>
</dbReference>
<keyword evidence="8" id="KW-1185">Reference proteome</keyword>
<dbReference type="Gene3D" id="3.40.1790.10">
    <property type="entry name" value="Indigoidine synthase domain"/>
    <property type="match status" value="1"/>
</dbReference>
<evidence type="ECO:0000256" key="6">
    <source>
        <dbReference type="HAMAP-Rule" id="MF_01876"/>
    </source>
</evidence>
<comment type="function">
    <text evidence="6">Catalyzes the reversible cleavage of pseudouridine 5'-phosphate (PsiMP) to ribose 5-phosphate and uracil. Functions biologically in the cleavage direction, as part of a pseudouridine degradation pathway.</text>
</comment>
<dbReference type="GO" id="GO:0046872">
    <property type="term" value="F:metal ion binding"/>
    <property type="evidence" value="ECO:0007669"/>
    <property type="project" value="UniProtKB-KW"/>
</dbReference>
<dbReference type="OrthoDB" id="9805870at2"/>
<dbReference type="AlphaFoldDB" id="A0A239ZPA8"/>
<keyword evidence="1 6" id="KW-0479">Metal-binding</keyword>
<evidence type="ECO:0000256" key="1">
    <source>
        <dbReference type="ARBA" id="ARBA00022723"/>
    </source>
</evidence>
<evidence type="ECO:0000256" key="2">
    <source>
        <dbReference type="ARBA" id="ARBA00022801"/>
    </source>
</evidence>
<feature type="active site" description="Nucleophile" evidence="6">
    <location>
        <position position="159"/>
    </location>
</feature>